<dbReference type="InterPro" id="IPR029060">
    <property type="entry name" value="PIN-like_dom_sf"/>
</dbReference>
<name>A0ABW3ZSE9_9BACI</name>
<dbReference type="EMBL" id="JBHTNH010000004">
    <property type="protein sequence ID" value="MFD1360950.1"/>
    <property type="molecule type" value="Genomic_DNA"/>
</dbReference>
<gene>
    <name evidence="1" type="ORF">ACFQ4A_04615</name>
</gene>
<dbReference type="Proteomes" id="UP001597178">
    <property type="component" value="Unassembled WGS sequence"/>
</dbReference>
<dbReference type="SUPFAM" id="SSF88723">
    <property type="entry name" value="PIN domain-like"/>
    <property type="match status" value="1"/>
</dbReference>
<evidence type="ECO:0000313" key="1">
    <source>
        <dbReference type="EMBL" id="MFD1360950.1"/>
    </source>
</evidence>
<organism evidence="1 2">
    <name type="scientific">Lentibacillus salinarum</name>
    <dbReference type="NCBI Taxonomy" id="446820"/>
    <lineage>
        <taxon>Bacteria</taxon>
        <taxon>Bacillati</taxon>
        <taxon>Bacillota</taxon>
        <taxon>Bacilli</taxon>
        <taxon>Bacillales</taxon>
        <taxon>Bacillaceae</taxon>
        <taxon>Lentibacillus</taxon>
    </lineage>
</organism>
<dbReference type="Gene3D" id="3.40.50.1010">
    <property type="entry name" value="5'-nuclease"/>
    <property type="match status" value="1"/>
</dbReference>
<reference evidence="2" key="1">
    <citation type="journal article" date="2019" name="Int. J. Syst. Evol. Microbiol.">
        <title>The Global Catalogue of Microorganisms (GCM) 10K type strain sequencing project: providing services to taxonomists for standard genome sequencing and annotation.</title>
        <authorList>
            <consortium name="The Broad Institute Genomics Platform"/>
            <consortium name="The Broad Institute Genome Sequencing Center for Infectious Disease"/>
            <person name="Wu L."/>
            <person name="Ma J."/>
        </authorList>
    </citation>
    <scope>NUCLEOTIDE SEQUENCE [LARGE SCALE GENOMIC DNA]</scope>
    <source>
        <strain evidence="2">CCUG 54822</strain>
    </source>
</reference>
<evidence type="ECO:0008006" key="3">
    <source>
        <dbReference type="Google" id="ProtNLM"/>
    </source>
</evidence>
<keyword evidence="2" id="KW-1185">Reference proteome</keyword>
<dbReference type="RefSeq" id="WP_382398046.1">
    <property type="nucleotide sequence ID" value="NZ_JBHTNH010000004.1"/>
</dbReference>
<evidence type="ECO:0000313" key="2">
    <source>
        <dbReference type="Proteomes" id="UP001597178"/>
    </source>
</evidence>
<sequence>MDIIVGERDTLEISEQLLRDFSDQCLSYVDAVSIAIMKKERISKVFGFDHHFYVMGFEVVP</sequence>
<protein>
    <recommendedName>
        <fullName evidence="3">PIN domain-containing protein</fullName>
    </recommendedName>
</protein>
<accession>A0ABW3ZSE9</accession>
<comment type="caution">
    <text evidence="1">The sequence shown here is derived from an EMBL/GenBank/DDBJ whole genome shotgun (WGS) entry which is preliminary data.</text>
</comment>
<proteinExistence type="predicted"/>